<evidence type="ECO:0000256" key="1">
    <source>
        <dbReference type="ARBA" id="ARBA00004300"/>
    </source>
</evidence>
<dbReference type="FunFam" id="1.25.10.10:FF:000019">
    <property type="entry name" value="Cytoskeleton-associated protein 5"/>
    <property type="match status" value="1"/>
</dbReference>
<dbReference type="Pfam" id="PF21041">
    <property type="entry name" value="XMAP215_CLASP_TOG"/>
    <property type="match status" value="5"/>
</dbReference>
<feature type="compositionally biased region" description="Basic and acidic residues" evidence="15">
    <location>
        <begin position="1056"/>
        <end position="1071"/>
    </location>
</feature>
<dbReference type="GO" id="GO:0005874">
    <property type="term" value="C:microtubule"/>
    <property type="evidence" value="ECO:0007669"/>
    <property type="project" value="UniProtKB-ARBA"/>
</dbReference>
<dbReference type="InterPro" id="IPR016024">
    <property type="entry name" value="ARM-type_fold"/>
</dbReference>
<dbReference type="FunFam" id="1.25.10.10:FF:000063">
    <property type="entry name" value="Putative cytoskeleton-associated protein 5"/>
    <property type="match status" value="1"/>
</dbReference>
<evidence type="ECO:0000256" key="10">
    <source>
        <dbReference type="ARBA" id="ARBA00023212"/>
    </source>
</evidence>
<evidence type="ECO:0000256" key="11">
    <source>
        <dbReference type="ARBA" id="ARBA00023306"/>
    </source>
</evidence>
<protein>
    <recommendedName>
        <fullName evidence="16">TOG domain-containing protein</fullName>
    </recommendedName>
</protein>
<dbReference type="Proteomes" id="UP001168821">
    <property type="component" value="Unassembled WGS sequence"/>
</dbReference>
<dbReference type="GO" id="GO:0051010">
    <property type="term" value="F:microtubule plus-end binding"/>
    <property type="evidence" value="ECO:0007669"/>
    <property type="project" value="InterPro"/>
</dbReference>
<evidence type="ECO:0000256" key="15">
    <source>
        <dbReference type="SAM" id="MobiDB-lite"/>
    </source>
</evidence>
<evidence type="ECO:0000256" key="7">
    <source>
        <dbReference type="ARBA" id="ARBA00022737"/>
    </source>
</evidence>
<feature type="compositionally biased region" description="Polar residues" evidence="15">
    <location>
        <begin position="1407"/>
        <end position="1418"/>
    </location>
</feature>
<feature type="compositionally biased region" description="Low complexity" evidence="15">
    <location>
        <begin position="524"/>
        <end position="542"/>
    </location>
</feature>
<feature type="region of interest" description="Disordered" evidence="15">
    <location>
        <begin position="224"/>
        <end position="271"/>
    </location>
</feature>
<evidence type="ECO:0000256" key="6">
    <source>
        <dbReference type="ARBA" id="ARBA00022618"/>
    </source>
</evidence>
<evidence type="ECO:0000256" key="14">
    <source>
        <dbReference type="PROSITE-ProRule" id="PRU00103"/>
    </source>
</evidence>
<evidence type="ECO:0000256" key="8">
    <source>
        <dbReference type="ARBA" id="ARBA00022776"/>
    </source>
</evidence>
<feature type="repeat" description="HEAT" evidence="14">
    <location>
        <begin position="440"/>
        <end position="475"/>
    </location>
</feature>
<evidence type="ECO:0000256" key="13">
    <source>
        <dbReference type="ARBA" id="ARBA00025722"/>
    </source>
</evidence>
<evidence type="ECO:0000313" key="17">
    <source>
        <dbReference type="EMBL" id="KAJ3664641.1"/>
    </source>
</evidence>
<evidence type="ECO:0000256" key="9">
    <source>
        <dbReference type="ARBA" id="ARBA00022838"/>
    </source>
</evidence>
<comment type="subcellular location">
    <subcellularLocation>
        <location evidence="2">Chromosome</location>
        <location evidence="2">Centromere</location>
        <location evidence="2">Kinetochore</location>
    </subcellularLocation>
    <subcellularLocation>
        <location evidence="1">Cytoplasm</location>
        <location evidence="1">Cytoskeleton</location>
        <location evidence="1">Microtubule organizing center</location>
        <location evidence="1">Centrosome</location>
    </subcellularLocation>
    <subcellularLocation>
        <location evidence="3">Cytoplasm</location>
        <location evidence="3">Cytoskeleton</location>
        <location evidence="3">Spindle pole</location>
    </subcellularLocation>
</comment>
<dbReference type="GO" id="GO:0030951">
    <property type="term" value="P:establishment or maintenance of microtubule cytoskeleton polarity"/>
    <property type="evidence" value="ECO:0007669"/>
    <property type="project" value="InterPro"/>
</dbReference>
<feature type="domain" description="TOG" evidence="16">
    <location>
        <begin position="572"/>
        <end position="804"/>
    </location>
</feature>
<dbReference type="InterPro" id="IPR021133">
    <property type="entry name" value="HEAT_type_2"/>
</dbReference>
<evidence type="ECO:0000256" key="2">
    <source>
        <dbReference type="ARBA" id="ARBA00004629"/>
    </source>
</evidence>
<feature type="region of interest" description="Disordered" evidence="15">
    <location>
        <begin position="511"/>
        <end position="574"/>
    </location>
</feature>
<dbReference type="GO" id="GO:0000776">
    <property type="term" value="C:kinetochore"/>
    <property type="evidence" value="ECO:0007669"/>
    <property type="project" value="UniProtKB-KW"/>
</dbReference>
<feature type="domain" description="TOG" evidence="16">
    <location>
        <begin position="269"/>
        <end position="509"/>
    </location>
</feature>
<gene>
    <name evidence="17" type="ORF">Zmor_000194</name>
</gene>
<feature type="domain" description="TOG" evidence="16">
    <location>
        <begin position="838"/>
        <end position="1074"/>
    </location>
</feature>
<keyword evidence="5" id="KW-0963">Cytoplasm</keyword>
<dbReference type="SMART" id="SM01349">
    <property type="entry name" value="TOG"/>
    <property type="match status" value="5"/>
</dbReference>
<dbReference type="GO" id="GO:0005813">
    <property type="term" value="C:centrosome"/>
    <property type="evidence" value="ECO:0007669"/>
    <property type="project" value="UniProtKB-SubCell"/>
</dbReference>
<feature type="domain" description="TOG" evidence="16">
    <location>
        <begin position="1"/>
        <end position="226"/>
    </location>
</feature>
<feature type="region of interest" description="Disordered" evidence="15">
    <location>
        <begin position="1056"/>
        <end position="1121"/>
    </location>
</feature>
<feature type="compositionally biased region" description="Acidic residues" evidence="15">
    <location>
        <begin position="246"/>
        <end position="269"/>
    </location>
</feature>
<evidence type="ECO:0000313" key="18">
    <source>
        <dbReference type="Proteomes" id="UP001168821"/>
    </source>
</evidence>
<reference evidence="17" key="1">
    <citation type="journal article" date="2023" name="G3 (Bethesda)">
        <title>Whole genome assemblies of Zophobas morio and Tenebrio molitor.</title>
        <authorList>
            <person name="Kaur S."/>
            <person name="Stinson S.A."/>
            <person name="diCenzo G.C."/>
        </authorList>
    </citation>
    <scope>NUCLEOTIDE SEQUENCE</scope>
    <source>
        <strain evidence="17">QUZm001</strain>
    </source>
</reference>
<feature type="region of interest" description="Disordered" evidence="15">
    <location>
        <begin position="1407"/>
        <end position="1436"/>
    </location>
</feature>
<dbReference type="PROSITE" id="PS50077">
    <property type="entry name" value="HEAT_REPEAT"/>
    <property type="match status" value="1"/>
</dbReference>
<sequence length="1927" mass="215587">MEDEEYKKLPIEERCVHKLWQARKNGYEEVAKTFRQLDDDKSPEFGKYLGLVKKFVVDSHAVCQEKGLEATLAFVENYANAGKTVGEVITGVVSKCVAAPKTQTRELAVQLILMYIEIEKGEAVMEELLKGMEQKNPKIVAACVSASTTALREFGPKIVNVKPLIKRISALCSDRDKTVRDEARSMVVEIYRWIGGALRSQLNNLKPVQITELETEFAKVEGQKAHPQRYIKSEQQKQSIPSAVTEEVDGGESDDDQEEDESPEMDPYDLADPVDILSQLPKDFYEKIEAKKWQERKEALEAVEKLVKTPKLQNGDYADLVRALKKVIEKDSNVVVVALAGRCLTGVATGLKKRFQPYANACIPSLLEKFKEKKQNVVSAIKEAIDVIYLATSLEAVLDDIIEALGNKNPSVKAETSFFLARAFTKTQPSVINKKILKALCAPLLKNINESDPTVRDSAAEALGTLMKLVGEKAVGPFLVELEKDALKMAKIKECCEKAVITIKIVAPKKERPTTAPAKPPPKAKAATTAPKSAPTAATKTNAPKKKAGTVNSATVVRPKGKNAPKKPTEKELSDEEVDEILANIIPTNVVSEMSDVNYKTRLAAVDQYLKSLKTLSPSDLPVQALVKCLSRKPGLKDTNFQVLQIKLEIIKYLAENGNFSTTTANICVNDIMEKFGDQKNGHLVQETMTAIAEATSLALISSIAVDFALNQKNPKVITEMFTWLSSAIKDFGFNDLNTKLLIESGKKALASSNPGVRQAAITFFGVVYLYVQNPLYSFFDNEKPAIRDQLTAEFDKQQGVKPPVPTKGLPKCASSNSLDNLDEDEAPGGGEPVNVQDLIPRVDISGQITEPLLNELEDKNWKVRTEAITKINQIIQEAHSIKPNLGDLPQALNRRLADSNKQVAQTALSTCQSIAKAMGPPSKQYIKVFFPFFLRCWGDNKPQLRTAAKETIDAYVEQSGGYKEFFENEMIADGLKTGTQQLKIELWEWLAEILPKIPVKSIPKEEVVICIPILYVHLEDRTFDIRSSSQKAILGVMMHVGYDCMAKHLEKLKPGSQSEVRKKLENERGKLPAPVTKKAAEKEEKTVRGTKPVANAKNAVKPKGNASNAKAAAATTKNKKEEDIDTSPLLVVNNMKHQRTIDESKLKVLKWNFTTPREEFVDLLRDQMSAANVNKNLISNMFHTDFGYHIKALESLMDDLNDNASALVANLDLILKWLTLRFFDTNPSVVFKGLEYLHSVFNTLTEMNYKMLESEASSFLPYLVMKIGDAKFCNGVRSLFKEICFVYPVGRVFTYMMEGVKSKNARQRAECLEVMGSIIQDHGMSVCGSSPTAVLKDVAKQVSDKDKSVRNAALNCLVEAYTILGDKLYKMIGNILGKDLSLLESRIKHSKRTTIIKADAQIPQFSSKEQEAINTDGDSGDTEPERNEDEEEDNLPPVIMPLKVAQETTEPTGPFALDRELLAQLDKLHVVQVPAKVKEFDLDFLKDDIHIPTLSPADMRAKIMPLSPPKPLDPNVSISRLNAGQRQGSPKKHDPFLTSIIHQIGSPDPNMALQGLQQMIEFLQSTKSGAMVNYENEFFRSMVTQLKHLRGQDAVSDHQVAKIYRSLLTAIDAFYHNKNFGQQVFVENLKDIVDQLIHVLVDAKLENCTNGDAYVRVINLHCVKIIEKSDHTKIICALVKLIHECIRMDNWARHTELVMKCLWRVIKLMPDWGEDVDYDSVLLEVHNFLKEFPSTWWKNKPTDTALRTIKTILHSSVKIRGGSIMLHFGKISNPSESEIESYILKLLKTMKLEAVHVQPSQQQRMPFSRATHTMLTEIFQKIGNKDETKEGLTLLYDFMQQHPEADIDPFLKKSSKFFQDYIQNGLQEIAESRKSAKSTMEKVEEKATELITSSSGVAQDVKSPEYWNRRLEMWKKQMYGDRVADN</sequence>
<keyword evidence="4" id="KW-0158">Chromosome</keyword>
<evidence type="ECO:0000256" key="12">
    <source>
        <dbReference type="ARBA" id="ARBA00023328"/>
    </source>
</evidence>
<accession>A0AA38MQ91</accession>
<dbReference type="GO" id="GO:0051231">
    <property type="term" value="P:spindle elongation"/>
    <property type="evidence" value="ECO:0007669"/>
    <property type="project" value="UniProtKB-ARBA"/>
</dbReference>
<keyword evidence="7" id="KW-0677">Repeat</keyword>
<proteinExistence type="inferred from homology"/>
<dbReference type="EMBL" id="JALNTZ010000001">
    <property type="protein sequence ID" value="KAJ3664641.1"/>
    <property type="molecule type" value="Genomic_DNA"/>
</dbReference>
<feature type="compositionally biased region" description="Acidic residues" evidence="15">
    <location>
        <begin position="1419"/>
        <end position="1435"/>
    </location>
</feature>
<keyword evidence="8" id="KW-0498">Mitosis</keyword>
<comment type="caution">
    <text evidence="17">The sequence shown here is derived from an EMBL/GenBank/DDBJ whole genome shotgun (WGS) entry which is preliminary data.</text>
</comment>
<dbReference type="Gene3D" id="1.25.10.10">
    <property type="entry name" value="Leucine-rich Repeat Variant"/>
    <property type="match status" value="5"/>
</dbReference>
<keyword evidence="18" id="KW-1185">Reference proteome</keyword>
<dbReference type="FunFam" id="1.25.10.10:FF:000068">
    <property type="entry name" value="cytoskeleton-associated protein 5 isoform X1"/>
    <property type="match status" value="1"/>
</dbReference>
<keyword evidence="6" id="KW-0132">Cell division</keyword>
<keyword evidence="10" id="KW-0206">Cytoskeleton</keyword>
<dbReference type="GO" id="GO:0000922">
    <property type="term" value="C:spindle pole"/>
    <property type="evidence" value="ECO:0007669"/>
    <property type="project" value="UniProtKB-SubCell"/>
</dbReference>
<dbReference type="SUPFAM" id="SSF48371">
    <property type="entry name" value="ARM repeat"/>
    <property type="match status" value="3"/>
</dbReference>
<dbReference type="InterPro" id="IPR034085">
    <property type="entry name" value="TOG"/>
</dbReference>
<dbReference type="FunFam" id="1.25.10.10:FF:000052">
    <property type="entry name" value="Cytoskeleton associated protein 5"/>
    <property type="match status" value="1"/>
</dbReference>
<feature type="compositionally biased region" description="Low complexity" evidence="15">
    <location>
        <begin position="1102"/>
        <end position="1117"/>
    </location>
</feature>
<comment type="similarity">
    <text evidence="13">Belongs to the TOG/XMAP215 family.</text>
</comment>
<feature type="domain" description="TOG" evidence="16">
    <location>
        <begin position="1160"/>
        <end position="1397"/>
    </location>
</feature>
<evidence type="ECO:0000256" key="4">
    <source>
        <dbReference type="ARBA" id="ARBA00022454"/>
    </source>
</evidence>
<keyword evidence="9" id="KW-0995">Kinetochore</keyword>
<dbReference type="PANTHER" id="PTHR12609">
    <property type="entry name" value="MICROTUBULE ASSOCIATED PROTEIN XMAP215"/>
    <property type="match status" value="1"/>
</dbReference>
<evidence type="ECO:0000256" key="5">
    <source>
        <dbReference type="ARBA" id="ARBA00022490"/>
    </source>
</evidence>
<dbReference type="InterPro" id="IPR045110">
    <property type="entry name" value="XMAP215"/>
</dbReference>
<dbReference type="FunFam" id="1.25.10.10:FF:000050">
    <property type="entry name" value="Cytoskeleton-associated protein 5 isoform X1"/>
    <property type="match status" value="1"/>
</dbReference>
<keyword evidence="12" id="KW-0137">Centromere</keyword>
<evidence type="ECO:0000256" key="3">
    <source>
        <dbReference type="ARBA" id="ARBA00004647"/>
    </source>
</evidence>
<name>A0AA38MQ91_9CUCU</name>
<organism evidence="17 18">
    <name type="scientific">Zophobas morio</name>
    <dbReference type="NCBI Taxonomy" id="2755281"/>
    <lineage>
        <taxon>Eukaryota</taxon>
        <taxon>Metazoa</taxon>
        <taxon>Ecdysozoa</taxon>
        <taxon>Arthropoda</taxon>
        <taxon>Hexapoda</taxon>
        <taxon>Insecta</taxon>
        <taxon>Pterygota</taxon>
        <taxon>Neoptera</taxon>
        <taxon>Endopterygota</taxon>
        <taxon>Coleoptera</taxon>
        <taxon>Polyphaga</taxon>
        <taxon>Cucujiformia</taxon>
        <taxon>Tenebrionidae</taxon>
        <taxon>Zophobas</taxon>
    </lineage>
</organism>
<dbReference type="GO" id="GO:0051301">
    <property type="term" value="P:cell division"/>
    <property type="evidence" value="ECO:0007669"/>
    <property type="project" value="UniProtKB-KW"/>
</dbReference>
<dbReference type="InterPro" id="IPR048491">
    <property type="entry name" value="XMAP215_CLASP_TOG"/>
</dbReference>
<dbReference type="InterPro" id="IPR011989">
    <property type="entry name" value="ARM-like"/>
</dbReference>
<feature type="compositionally biased region" description="Basic and acidic residues" evidence="15">
    <location>
        <begin position="1079"/>
        <end position="1088"/>
    </location>
</feature>
<keyword evidence="11" id="KW-0131">Cell cycle</keyword>
<dbReference type="GO" id="GO:0046785">
    <property type="term" value="P:microtubule polymerization"/>
    <property type="evidence" value="ECO:0007669"/>
    <property type="project" value="InterPro"/>
</dbReference>
<evidence type="ECO:0000259" key="16">
    <source>
        <dbReference type="SMART" id="SM01349"/>
    </source>
</evidence>
<dbReference type="GO" id="GO:0061863">
    <property type="term" value="F:microtubule plus end polymerase"/>
    <property type="evidence" value="ECO:0007669"/>
    <property type="project" value="InterPro"/>
</dbReference>
<feature type="region of interest" description="Disordered" evidence="15">
    <location>
        <begin position="797"/>
        <end position="835"/>
    </location>
</feature>